<feature type="compositionally biased region" description="Basic and acidic residues" evidence="6">
    <location>
        <begin position="676"/>
        <end position="693"/>
    </location>
</feature>
<dbReference type="InterPro" id="IPR051223">
    <property type="entry name" value="Polycystin"/>
</dbReference>
<feature type="domain" description="Polycystin cation channel PKD1/PKD2" evidence="8">
    <location>
        <begin position="346"/>
        <end position="517"/>
    </location>
</feature>
<evidence type="ECO:0000256" key="3">
    <source>
        <dbReference type="ARBA" id="ARBA00022692"/>
    </source>
</evidence>
<comment type="subcellular location">
    <subcellularLocation>
        <location evidence="1">Membrane</location>
        <topology evidence="1">Multi-pass membrane protein</topology>
    </subcellularLocation>
</comment>
<feature type="transmembrane region" description="Helical" evidence="7">
    <location>
        <begin position="422"/>
        <end position="446"/>
    </location>
</feature>
<comment type="similarity">
    <text evidence="2">Belongs to the polycystin family.</text>
</comment>
<feature type="transmembrane region" description="Helical" evidence="7">
    <location>
        <begin position="487"/>
        <end position="512"/>
    </location>
</feature>
<evidence type="ECO:0000256" key="5">
    <source>
        <dbReference type="ARBA" id="ARBA00023136"/>
    </source>
</evidence>
<proteinExistence type="inferred from homology"/>
<evidence type="ECO:0000256" key="7">
    <source>
        <dbReference type="SAM" id="Phobius"/>
    </source>
</evidence>
<dbReference type="InterPro" id="IPR013122">
    <property type="entry name" value="PKD1_2_channel"/>
</dbReference>
<evidence type="ECO:0008006" key="12">
    <source>
        <dbReference type="Google" id="ProtNLM"/>
    </source>
</evidence>
<evidence type="ECO:0000256" key="4">
    <source>
        <dbReference type="ARBA" id="ARBA00022989"/>
    </source>
</evidence>
<dbReference type="Pfam" id="PF08016">
    <property type="entry name" value="PKD_channel"/>
    <property type="match status" value="1"/>
</dbReference>
<evidence type="ECO:0000313" key="11">
    <source>
        <dbReference type="Proteomes" id="UP000693981"/>
    </source>
</evidence>
<evidence type="ECO:0000256" key="1">
    <source>
        <dbReference type="ARBA" id="ARBA00004141"/>
    </source>
</evidence>
<comment type="caution">
    <text evidence="10">The sequence shown here is derived from an EMBL/GenBank/DDBJ whole genome shotgun (WGS) entry which is preliminary data.</text>
</comment>
<evidence type="ECO:0000259" key="9">
    <source>
        <dbReference type="Pfam" id="PF20519"/>
    </source>
</evidence>
<keyword evidence="5 7" id="KW-0472">Membrane</keyword>
<feature type="domain" description="Polycystin" evidence="9">
    <location>
        <begin position="93"/>
        <end position="279"/>
    </location>
</feature>
<organism evidence="10 11">
    <name type="scientific">Phytophthora boehmeriae</name>
    <dbReference type="NCBI Taxonomy" id="109152"/>
    <lineage>
        <taxon>Eukaryota</taxon>
        <taxon>Sar</taxon>
        <taxon>Stramenopiles</taxon>
        <taxon>Oomycota</taxon>
        <taxon>Peronosporomycetes</taxon>
        <taxon>Peronosporales</taxon>
        <taxon>Peronosporaceae</taxon>
        <taxon>Phytophthora</taxon>
    </lineage>
</organism>
<evidence type="ECO:0000256" key="2">
    <source>
        <dbReference type="ARBA" id="ARBA00007200"/>
    </source>
</evidence>
<dbReference type="Pfam" id="PF20519">
    <property type="entry name" value="Polycystin_dom"/>
    <property type="match status" value="1"/>
</dbReference>
<evidence type="ECO:0000259" key="8">
    <source>
        <dbReference type="Pfam" id="PF08016"/>
    </source>
</evidence>
<feature type="compositionally biased region" description="Acidic residues" evidence="6">
    <location>
        <begin position="661"/>
        <end position="670"/>
    </location>
</feature>
<accession>A0A8T1WKB4</accession>
<evidence type="ECO:0000313" key="10">
    <source>
        <dbReference type="EMBL" id="KAG7394502.1"/>
    </source>
</evidence>
<reference evidence="10" key="1">
    <citation type="submission" date="2021-02" db="EMBL/GenBank/DDBJ databases">
        <authorList>
            <person name="Palmer J.M."/>
        </authorList>
    </citation>
    <scope>NUCLEOTIDE SEQUENCE</scope>
    <source>
        <strain evidence="10">SCRP23</strain>
    </source>
</reference>
<feature type="region of interest" description="Disordered" evidence="6">
    <location>
        <begin position="649"/>
        <end position="705"/>
    </location>
</feature>
<dbReference type="PANTHER" id="PTHR10877:SF183">
    <property type="entry name" value="AT14535P-RELATED"/>
    <property type="match status" value="1"/>
</dbReference>
<keyword evidence="4 7" id="KW-1133">Transmembrane helix</keyword>
<dbReference type="GO" id="GO:0016020">
    <property type="term" value="C:membrane"/>
    <property type="evidence" value="ECO:0007669"/>
    <property type="project" value="UniProtKB-SubCell"/>
</dbReference>
<dbReference type="PANTHER" id="PTHR10877">
    <property type="entry name" value="POLYCYSTIN FAMILY MEMBER"/>
    <property type="match status" value="1"/>
</dbReference>
<feature type="transmembrane region" description="Helical" evidence="7">
    <location>
        <begin position="44"/>
        <end position="60"/>
    </location>
</feature>
<dbReference type="EMBL" id="JAGDFL010000269">
    <property type="protein sequence ID" value="KAG7394502.1"/>
    <property type="molecule type" value="Genomic_DNA"/>
</dbReference>
<dbReference type="AlphaFoldDB" id="A0A8T1WKB4"/>
<dbReference type="Proteomes" id="UP000693981">
    <property type="component" value="Unassembled WGS sequence"/>
</dbReference>
<keyword evidence="11" id="KW-1185">Reference proteome</keyword>
<evidence type="ECO:0000256" key="6">
    <source>
        <dbReference type="SAM" id="MobiDB-lite"/>
    </source>
</evidence>
<dbReference type="InterPro" id="IPR046791">
    <property type="entry name" value="Polycystin_dom"/>
</dbReference>
<feature type="transmembrane region" description="Helical" evidence="7">
    <location>
        <begin position="377"/>
        <end position="401"/>
    </location>
</feature>
<gene>
    <name evidence="10" type="ORF">PHYBOEH_005081</name>
</gene>
<protein>
    <recommendedName>
        <fullName evidence="12">Polycystin Cation Channel (PCC) Family</fullName>
    </recommendedName>
</protein>
<name>A0A8T1WKB4_9STRA</name>
<sequence>MKAAPSFMRSMAVIARPRPIGIPQPFLLRDLKEKRKFRLLSRKLLVFITFVCIYLSALLLDRNISGRSVVQAIVETELLATSQGSSDVIFTGIASASDFWEWFTNSFLSIMYSGSDGVEAYTLASHTVIMGGFHLLQTRYSALNFSDEDNQGTNCYSETLLLQGQTCFYAKKNSNESFGITNGTNASLAELKSLDMFSFSTDNESDISGFQTYFLRSKTNGAVERAKAELMQQHGWIDRQTKRVAITMTLFNLNLRIWSFVHLTIDFNLAGGVIPESDILVLNLEPYDFTLPKNIVRSILEGLFVAHVFYFLLIELWDVCVLSGGSVKLYVTRYGLINNIGDWGNIVVNTAIIIWRYCSQKTPARENFLELESFDEYIHPLSLMFWDRILLGLNLLNILLLTGRALKYFQVMKGGRRLMRSVYGAMPEVMSFIPIYFSVIVGYSFAGHMLYGLNFAEWSTFPRAFFRVFELNFGLYDPGPIYDQGGIFSAIFIYSGNVVFCILMLNVFMAIVMSTWERLSEQEADRANEQSQYSRELGITDALFLMAMQEDHVDALIDVALNLEGVDLITRSMFLKAWDDLDDIEVPEWTVSRVLGWYWDRDDAAATASGFNAGTQALASFGSAAAVSKAMAKFSSAKSNTDATRPVVPLKKYVNQTPESDGSENEEDVEIINSARDLDKKPKPEKSNVEKLSQEPPSSSVANAFALPSIPWDAAKNVSSKVGVDG</sequence>
<keyword evidence="3 7" id="KW-0812">Transmembrane</keyword>
<dbReference type="OrthoDB" id="444119at2759"/>